<dbReference type="EMBL" id="MN081869">
    <property type="protein sequence ID" value="QEA08329.1"/>
    <property type="molecule type" value="Genomic_DNA"/>
</dbReference>
<evidence type="ECO:0000313" key="1">
    <source>
        <dbReference type="EMBL" id="QEA08329.1"/>
    </source>
</evidence>
<sequence length="163" mass="18880">MDIEFGNEYRTYGVGLGGYIEGMERGGVANRLNQMLMNPEEKFFSTLNLAFEKINDYRPLDANTRDLMADFATKMPHLSFKNATTFVLGCLASIKHKNNVLNKNEVKKIFSLLHHFKDTENISPSDVIRYAKFAMINNFYIEDLAINEEDRESEEESEKEYEE</sequence>
<accession>A0A5B8RHD3</accession>
<organism evidence="1">
    <name type="scientific">Iridovirus Liz-CrIV</name>
    <dbReference type="NCBI Taxonomy" id="2594309"/>
    <lineage>
        <taxon>Viruses</taxon>
        <taxon>Varidnaviria</taxon>
        <taxon>Bamfordvirae</taxon>
        <taxon>Nucleocytoviricota</taxon>
        <taxon>Megaviricetes</taxon>
        <taxon>Pimascovirales</taxon>
        <taxon>Pimascovirales incertae sedis</taxon>
        <taxon>Iridoviridae</taxon>
    </lineage>
</organism>
<name>A0A5B8RHD3_9VIRU</name>
<proteinExistence type="predicted"/>
<reference evidence="1" key="1">
    <citation type="journal article" date="2019" name="Viruses">
        <title>Detection and Characterization of Invertebrate Iridoviruses Found in Reptiles and Prey Insects in Europe over the Past Two Decades.</title>
        <authorList>
            <person name="Papp T."/>
            <person name="Marschang R.E."/>
        </authorList>
    </citation>
    <scope>NUCLEOTIDE SEQUENCE</scope>
    <source>
        <strain evidence="1">Liz-CrIV</strain>
    </source>
</reference>
<protein>
    <submittedName>
        <fullName evidence="1">Uncharacterized protein</fullName>
    </submittedName>
</protein>